<proteinExistence type="predicted"/>
<comment type="caution">
    <text evidence="2">The sequence shown here is derived from an EMBL/GenBank/DDBJ whole genome shotgun (WGS) entry which is preliminary data.</text>
</comment>
<dbReference type="Proteomes" id="UP001607302">
    <property type="component" value="Unassembled WGS sequence"/>
</dbReference>
<gene>
    <name evidence="2" type="ORF">V1478_018773</name>
</gene>
<sequence>MKITNSIASNVRAKADGSARVRVWVNQPRLTSFLARNLAVLLDRVYVALALANLTENLWSLRSYALDAARHVKHVPTADYYCKCAITMIGKKVEEMKEDEEEVVEDRRCGGAESRLSAKKQTGNRYPEHESPPSLYTWSGLRRHCSYELYVLREGVNERLDKSSRDAKGQLRSLLESNSMKEKCFHSGIGECTGG</sequence>
<evidence type="ECO:0000313" key="2">
    <source>
        <dbReference type="EMBL" id="KAL2711752.1"/>
    </source>
</evidence>
<keyword evidence="3" id="KW-1185">Reference proteome</keyword>
<accession>A0ABD1ZTQ3</accession>
<evidence type="ECO:0000313" key="3">
    <source>
        <dbReference type="Proteomes" id="UP001607302"/>
    </source>
</evidence>
<feature type="region of interest" description="Disordered" evidence="1">
    <location>
        <begin position="109"/>
        <end position="129"/>
    </location>
</feature>
<protein>
    <submittedName>
        <fullName evidence="2">Uncharacterized protein</fullName>
    </submittedName>
</protein>
<dbReference type="AlphaFoldDB" id="A0ABD1ZTQ3"/>
<dbReference type="EMBL" id="JAUDFV010000173">
    <property type="protein sequence ID" value="KAL2711752.1"/>
    <property type="molecule type" value="Genomic_DNA"/>
</dbReference>
<organism evidence="2 3">
    <name type="scientific">Vespula squamosa</name>
    <name type="common">Southern yellow jacket</name>
    <name type="synonym">Wasp</name>
    <dbReference type="NCBI Taxonomy" id="30214"/>
    <lineage>
        <taxon>Eukaryota</taxon>
        <taxon>Metazoa</taxon>
        <taxon>Ecdysozoa</taxon>
        <taxon>Arthropoda</taxon>
        <taxon>Hexapoda</taxon>
        <taxon>Insecta</taxon>
        <taxon>Pterygota</taxon>
        <taxon>Neoptera</taxon>
        <taxon>Endopterygota</taxon>
        <taxon>Hymenoptera</taxon>
        <taxon>Apocrita</taxon>
        <taxon>Aculeata</taxon>
        <taxon>Vespoidea</taxon>
        <taxon>Vespidae</taxon>
        <taxon>Vespinae</taxon>
        <taxon>Vespula</taxon>
    </lineage>
</organism>
<reference evidence="2 3" key="1">
    <citation type="journal article" date="2024" name="Ann. Entomol. Soc. Am.">
        <title>Genomic analyses of the southern and eastern yellowjacket wasps (Hymenoptera: Vespidae) reveal evolutionary signatures of social life.</title>
        <authorList>
            <person name="Catto M.A."/>
            <person name="Caine P.B."/>
            <person name="Orr S.E."/>
            <person name="Hunt B.G."/>
            <person name="Goodisman M.A.D."/>
        </authorList>
    </citation>
    <scope>NUCLEOTIDE SEQUENCE [LARGE SCALE GENOMIC DNA]</scope>
    <source>
        <strain evidence="2">233</strain>
        <tissue evidence="2">Head and thorax</tissue>
    </source>
</reference>
<name>A0ABD1ZTQ3_VESSQ</name>
<evidence type="ECO:0000256" key="1">
    <source>
        <dbReference type="SAM" id="MobiDB-lite"/>
    </source>
</evidence>